<dbReference type="GO" id="GO:0016491">
    <property type="term" value="F:oxidoreductase activity"/>
    <property type="evidence" value="ECO:0007669"/>
    <property type="project" value="UniProtKB-KW"/>
</dbReference>
<feature type="domain" description="Ketoreductase" evidence="4">
    <location>
        <begin position="12"/>
        <end position="214"/>
    </location>
</feature>
<accession>A0A9W8Z287</accession>
<evidence type="ECO:0000256" key="2">
    <source>
        <dbReference type="ARBA" id="ARBA00022857"/>
    </source>
</evidence>
<dbReference type="InterPro" id="IPR002347">
    <property type="entry name" value="SDR_fam"/>
</dbReference>
<dbReference type="Gene3D" id="3.40.50.720">
    <property type="entry name" value="NAD(P)-binding Rossmann-like Domain"/>
    <property type="match status" value="1"/>
</dbReference>
<keyword evidence="3" id="KW-0560">Oxidoreductase</keyword>
<comment type="similarity">
    <text evidence="1">Belongs to the short-chain dehydrogenases/reductases (SDR) family.</text>
</comment>
<dbReference type="EMBL" id="JAPEVB010000001">
    <property type="protein sequence ID" value="KAJ4396235.1"/>
    <property type="molecule type" value="Genomic_DNA"/>
</dbReference>
<dbReference type="AlphaFoldDB" id="A0A9W8Z287"/>
<dbReference type="InterPro" id="IPR036291">
    <property type="entry name" value="NAD(P)-bd_dom_sf"/>
</dbReference>
<keyword evidence="2" id="KW-0521">NADP</keyword>
<evidence type="ECO:0000256" key="3">
    <source>
        <dbReference type="ARBA" id="ARBA00023002"/>
    </source>
</evidence>
<dbReference type="PANTHER" id="PTHR43618:SF17">
    <property type="entry name" value="RHAMNOLIPIDS BIOSYNTHESIS 3-OXOACYL-[ACYL-CARRIER-PROTEIN] REDUCTASE"/>
    <property type="match status" value="1"/>
</dbReference>
<dbReference type="PANTHER" id="PTHR43618">
    <property type="entry name" value="7-ALPHA-HYDROXYSTEROID DEHYDROGENASE"/>
    <property type="match status" value="1"/>
</dbReference>
<dbReference type="SUPFAM" id="SSF51735">
    <property type="entry name" value="NAD(P)-binding Rossmann-fold domains"/>
    <property type="match status" value="1"/>
</dbReference>
<dbReference type="SMART" id="SM00822">
    <property type="entry name" value="PKS_KR"/>
    <property type="match status" value="1"/>
</dbReference>
<dbReference type="InterPro" id="IPR052178">
    <property type="entry name" value="Sec_Metab_Biosynth_SDR"/>
</dbReference>
<gene>
    <name evidence="5" type="ORF">N0V93_000454</name>
</gene>
<organism evidence="5 6">
    <name type="scientific">Gnomoniopsis smithogilvyi</name>
    <dbReference type="NCBI Taxonomy" id="1191159"/>
    <lineage>
        <taxon>Eukaryota</taxon>
        <taxon>Fungi</taxon>
        <taxon>Dikarya</taxon>
        <taxon>Ascomycota</taxon>
        <taxon>Pezizomycotina</taxon>
        <taxon>Sordariomycetes</taxon>
        <taxon>Sordariomycetidae</taxon>
        <taxon>Diaporthales</taxon>
        <taxon>Gnomoniaceae</taxon>
        <taxon>Gnomoniopsis</taxon>
    </lineage>
</organism>
<dbReference type="PRINTS" id="PR00081">
    <property type="entry name" value="GDHRDH"/>
</dbReference>
<dbReference type="Pfam" id="PF13561">
    <property type="entry name" value="adh_short_C2"/>
    <property type="match status" value="1"/>
</dbReference>
<comment type="caution">
    <text evidence="5">The sequence shown here is derived from an EMBL/GenBank/DDBJ whole genome shotgun (WGS) entry which is preliminary data.</text>
</comment>
<dbReference type="InterPro" id="IPR020904">
    <property type="entry name" value="Sc_DH/Rdtase_CS"/>
</dbReference>
<dbReference type="InterPro" id="IPR057326">
    <property type="entry name" value="KR_dom"/>
</dbReference>
<reference evidence="5" key="1">
    <citation type="submission" date="2022-10" db="EMBL/GenBank/DDBJ databases">
        <title>Tapping the CABI collections for fungal endophytes: first genome assemblies for Collariella, Neodidymelliopsis, Ascochyta clinopodiicola, Didymella pomorum, Didymosphaeria variabile, Neocosmospora piperis and Neocucurbitaria cava.</title>
        <authorList>
            <person name="Hill R."/>
        </authorList>
    </citation>
    <scope>NUCLEOTIDE SEQUENCE</scope>
    <source>
        <strain evidence="5">IMI 355082</strain>
    </source>
</reference>
<proteinExistence type="inferred from homology"/>
<dbReference type="PRINTS" id="PR00080">
    <property type="entry name" value="SDRFAMILY"/>
</dbReference>
<evidence type="ECO:0000256" key="1">
    <source>
        <dbReference type="ARBA" id="ARBA00006484"/>
    </source>
</evidence>
<keyword evidence="6" id="KW-1185">Reference proteome</keyword>
<evidence type="ECO:0000259" key="4">
    <source>
        <dbReference type="SMART" id="SM00822"/>
    </source>
</evidence>
<dbReference type="PROSITE" id="PS00061">
    <property type="entry name" value="ADH_SHORT"/>
    <property type="match status" value="1"/>
</dbReference>
<sequence length="279" mass="28804">MDVSSLFNVQGKAVLVTGGGKGIGRMISEGFVTNGARVYISSRDGKACERAAAELTTLGKSSGSGGSAIALPADLQSLDACKALATSLAQREPNGLHVLINNSGAAWGEAFDTHPDHAWTKLLTLNLQRVFTLTQLLTPLLEKASRPAQSAADQAARRSDPARVINIGSIDALRVPSLENYAYSASKAGLHQLSRTMALALGPRGITVNTLACGPFPSKMMKAVLDSAGQELADANPLGRIGTPEDVAGACLFLSGRAGAFVNGATLSIDGGVHLLSKL</sequence>
<name>A0A9W8Z287_9PEZI</name>
<evidence type="ECO:0000313" key="5">
    <source>
        <dbReference type="EMBL" id="KAJ4396235.1"/>
    </source>
</evidence>
<dbReference type="Proteomes" id="UP001140453">
    <property type="component" value="Unassembled WGS sequence"/>
</dbReference>
<protein>
    <recommendedName>
        <fullName evidence="4">Ketoreductase domain-containing protein</fullName>
    </recommendedName>
</protein>
<evidence type="ECO:0000313" key="6">
    <source>
        <dbReference type="Proteomes" id="UP001140453"/>
    </source>
</evidence>
<dbReference type="FunFam" id="3.40.50.720:FF:000084">
    <property type="entry name" value="Short-chain dehydrogenase reductase"/>
    <property type="match status" value="1"/>
</dbReference>
<dbReference type="OrthoDB" id="294295at2759"/>